<feature type="domain" description="NAD(P)-binding" evidence="1">
    <location>
        <begin position="9"/>
        <end position="117"/>
    </location>
</feature>
<gene>
    <name evidence="2" type="ORF">B0H64DRAFT_59445</name>
</gene>
<dbReference type="Gene3D" id="3.90.25.10">
    <property type="entry name" value="UDP-galactose 4-epimerase, domain 1"/>
    <property type="match status" value="1"/>
</dbReference>
<evidence type="ECO:0000313" key="2">
    <source>
        <dbReference type="EMBL" id="KAK3290484.1"/>
    </source>
</evidence>
<keyword evidence="3" id="KW-1185">Reference proteome</keyword>
<dbReference type="InterPro" id="IPR016040">
    <property type="entry name" value="NAD(P)-bd_dom"/>
</dbReference>
<reference evidence="2" key="1">
    <citation type="journal article" date="2023" name="Mol. Phylogenet. Evol.">
        <title>Genome-scale phylogeny and comparative genomics of the fungal order Sordariales.</title>
        <authorList>
            <person name="Hensen N."/>
            <person name="Bonometti L."/>
            <person name="Westerberg I."/>
            <person name="Brannstrom I.O."/>
            <person name="Guillou S."/>
            <person name="Cros-Aarteil S."/>
            <person name="Calhoun S."/>
            <person name="Haridas S."/>
            <person name="Kuo A."/>
            <person name="Mondo S."/>
            <person name="Pangilinan J."/>
            <person name="Riley R."/>
            <person name="LaButti K."/>
            <person name="Andreopoulos B."/>
            <person name="Lipzen A."/>
            <person name="Chen C."/>
            <person name="Yan M."/>
            <person name="Daum C."/>
            <person name="Ng V."/>
            <person name="Clum A."/>
            <person name="Steindorff A."/>
            <person name="Ohm R.A."/>
            <person name="Martin F."/>
            <person name="Silar P."/>
            <person name="Natvig D.O."/>
            <person name="Lalanne C."/>
            <person name="Gautier V."/>
            <person name="Ament-Velasquez S.L."/>
            <person name="Kruys A."/>
            <person name="Hutchinson M.I."/>
            <person name="Powell A.J."/>
            <person name="Barry K."/>
            <person name="Miller A.N."/>
            <person name="Grigoriev I.V."/>
            <person name="Debuchy R."/>
            <person name="Gladieux P."/>
            <person name="Hiltunen Thoren M."/>
            <person name="Johannesson H."/>
        </authorList>
    </citation>
    <scope>NUCLEOTIDE SEQUENCE</scope>
    <source>
        <strain evidence="2">CBS 168.71</strain>
    </source>
</reference>
<dbReference type="EMBL" id="JAUEPN010000013">
    <property type="protein sequence ID" value="KAK3290484.1"/>
    <property type="molecule type" value="Genomic_DNA"/>
</dbReference>
<dbReference type="Pfam" id="PF13460">
    <property type="entry name" value="NAD_binding_10"/>
    <property type="match status" value="1"/>
</dbReference>
<dbReference type="InterPro" id="IPR051604">
    <property type="entry name" value="Ergot_Alk_Oxidoreductase"/>
</dbReference>
<dbReference type="Gene3D" id="3.40.50.720">
    <property type="entry name" value="NAD(P)-binding Rossmann-like Domain"/>
    <property type="match status" value="1"/>
</dbReference>
<dbReference type="SUPFAM" id="SSF51735">
    <property type="entry name" value="NAD(P)-binding Rossmann-fold domains"/>
    <property type="match status" value="1"/>
</dbReference>
<protein>
    <recommendedName>
        <fullName evidence="1">NAD(P)-binding domain-containing protein</fullName>
    </recommendedName>
</protein>
<reference evidence="2" key="2">
    <citation type="submission" date="2023-06" db="EMBL/GenBank/DDBJ databases">
        <authorList>
            <consortium name="Lawrence Berkeley National Laboratory"/>
            <person name="Haridas S."/>
            <person name="Hensen N."/>
            <person name="Bonometti L."/>
            <person name="Westerberg I."/>
            <person name="Brannstrom I.O."/>
            <person name="Guillou S."/>
            <person name="Cros-Aarteil S."/>
            <person name="Calhoun S."/>
            <person name="Kuo A."/>
            <person name="Mondo S."/>
            <person name="Pangilinan J."/>
            <person name="Riley R."/>
            <person name="Labutti K."/>
            <person name="Andreopoulos B."/>
            <person name="Lipzen A."/>
            <person name="Chen C."/>
            <person name="Yanf M."/>
            <person name="Daum C."/>
            <person name="Ng V."/>
            <person name="Clum A."/>
            <person name="Steindorff A."/>
            <person name="Ohm R."/>
            <person name="Martin F."/>
            <person name="Silar P."/>
            <person name="Natvig D."/>
            <person name="Lalanne C."/>
            <person name="Gautier V."/>
            <person name="Ament-Velasquez S.L."/>
            <person name="Kruys A."/>
            <person name="Hutchinson M.I."/>
            <person name="Powell A.J."/>
            <person name="Barry K."/>
            <person name="Miller A.N."/>
            <person name="Grigoriev I.V."/>
            <person name="Debuchy R."/>
            <person name="Gladieux P."/>
            <person name="Thoren M.H."/>
            <person name="Johannesson H."/>
        </authorList>
    </citation>
    <scope>NUCLEOTIDE SEQUENCE</scope>
    <source>
        <strain evidence="2">CBS 168.71</strain>
    </source>
</reference>
<accession>A0AAE0H5Q8</accession>
<dbReference type="PANTHER" id="PTHR43162">
    <property type="match status" value="1"/>
</dbReference>
<dbReference type="AlphaFoldDB" id="A0AAE0H5Q8"/>
<sequence length="297" mass="31897">MHITVVPASPKTAQAAIRVLLADPSHPTVRGYYRDLAKVPAEFKAHACFEAVQGDVDDGATLDFSDSDAVFHITPPFFGNSSPVEHARRVSENVKAATKKASVQRLVLVSSMGAQYDHGTGEILSNHEAEVVLGDAAPEVVFVRCGFFMENWGMGLETLAAGFLHTTLTPLDHPLQMIAVKDIGATCAAEVLATGTPLPGSSPYAFDLQGPRPYTSADVHKIFEEVTGKSIELRLVEKEALDDFYAAVFPPVVAAYYAEMNKSYLPGAILHVDPQPTGATKYGTTELREVVEQLVGA</sequence>
<dbReference type="GeneID" id="87845432"/>
<dbReference type="RefSeq" id="XP_062653998.1">
    <property type="nucleotide sequence ID" value="XM_062808484.1"/>
</dbReference>
<evidence type="ECO:0000313" key="3">
    <source>
        <dbReference type="Proteomes" id="UP001278766"/>
    </source>
</evidence>
<dbReference type="PANTHER" id="PTHR43162:SF1">
    <property type="entry name" value="PRESTALK A DIFFERENTIATION PROTEIN A"/>
    <property type="match status" value="1"/>
</dbReference>
<organism evidence="2 3">
    <name type="scientific">Chaetomium fimeti</name>
    <dbReference type="NCBI Taxonomy" id="1854472"/>
    <lineage>
        <taxon>Eukaryota</taxon>
        <taxon>Fungi</taxon>
        <taxon>Dikarya</taxon>
        <taxon>Ascomycota</taxon>
        <taxon>Pezizomycotina</taxon>
        <taxon>Sordariomycetes</taxon>
        <taxon>Sordariomycetidae</taxon>
        <taxon>Sordariales</taxon>
        <taxon>Chaetomiaceae</taxon>
        <taxon>Chaetomium</taxon>
    </lineage>
</organism>
<evidence type="ECO:0000259" key="1">
    <source>
        <dbReference type="Pfam" id="PF13460"/>
    </source>
</evidence>
<proteinExistence type="predicted"/>
<dbReference type="InterPro" id="IPR036291">
    <property type="entry name" value="NAD(P)-bd_dom_sf"/>
</dbReference>
<comment type="caution">
    <text evidence="2">The sequence shown here is derived from an EMBL/GenBank/DDBJ whole genome shotgun (WGS) entry which is preliminary data.</text>
</comment>
<dbReference type="Proteomes" id="UP001278766">
    <property type="component" value="Unassembled WGS sequence"/>
</dbReference>
<name>A0AAE0H5Q8_9PEZI</name>